<comment type="catalytic activity">
    <reaction evidence="8">
        <text>O-phospho-L-threonyl-[protein] + H2O = L-threonyl-[protein] + phosphate</text>
        <dbReference type="Rhea" id="RHEA:47004"/>
        <dbReference type="Rhea" id="RHEA-COMP:11060"/>
        <dbReference type="Rhea" id="RHEA-COMP:11605"/>
        <dbReference type="ChEBI" id="CHEBI:15377"/>
        <dbReference type="ChEBI" id="CHEBI:30013"/>
        <dbReference type="ChEBI" id="CHEBI:43474"/>
        <dbReference type="ChEBI" id="CHEBI:61977"/>
        <dbReference type="EC" id="3.1.3.16"/>
    </reaction>
</comment>
<name>A0A9X0CS88_9CNID</name>
<keyword evidence="6" id="KW-0904">Protein phosphatase</keyword>
<gene>
    <name evidence="13" type="primary">SSH3</name>
    <name evidence="13" type="ORF">OS493_009479</name>
</gene>
<keyword evidence="7" id="KW-0206">Cytoskeleton</keyword>
<evidence type="ECO:0000256" key="1">
    <source>
        <dbReference type="ARBA" id="ARBA00004245"/>
    </source>
</evidence>
<dbReference type="Gene3D" id="3.90.190.10">
    <property type="entry name" value="Protein tyrosine phosphatase superfamily"/>
    <property type="match status" value="1"/>
</dbReference>
<dbReference type="PROSITE" id="PS50054">
    <property type="entry name" value="TYR_PHOSPHATASE_DUAL"/>
    <property type="match status" value="1"/>
</dbReference>
<dbReference type="AlphaFoldDB" id="A0A9X0CS88"/>
<organism evidence="13 14">
    <name type="scientific">Desmophyllum pertusum</name>
    <dbReference type="NCBI Taxonomy" id="174260"/>
    <lineage>
        <taxon>Eukaryota</taxon>
        <taxon>Metazoa</taxon>
        <taxon>Cnidaria</taxon>
        <taxon>Anthozoa</taxon>
        <taxon>Hexacorallia</taxon>
        <taxon>Scleractinia</taxon>
        <taxon>Caryophylliina</taxon>
        <taxon>Caryophylliidae</taxon>
        <taxon>Desmophyllum</taxon>
    </lineage>
</organism>
<evidence type="ECO:0000256" key="4">
    <source>
        <dbReference type="ARBA" id="ARBA00022490"/>
    </source>
</evidence>
<feature type="compositionally biased region" description="Polar residues" evidence="9">
    <location>
        <begin position="553"/>
        <end position="563"/>
    </location>
</feature>
<comment type="subcellular location">
    <subcellularLocation>
        <location evidence="1">Cytoplasm</location>
        <location evidence="1">Cytoskeleton</location>
    </subcellularLocation>
</comment>
<evidence type="ECO:0000256" key="8">
    <source>
        <dbReference type="ARBA" id="ARBA00048336"/>
    </source>
</evidence>
<dbReference type="PANTHER" id="PTHR45864:SF2">
    <property type="entry name" value="PROTEIN PHOSPHATASE SLINGSHOT"/>
    <property type="match status" value="1"/>
</dbReference>
<evidence type="ECO:0000313" key="13">
    <source>
        <dbReference type="EMBL" id="KAJ7374142.1"/>
    </source>
</evidence>
<dbReference type="InterPro" id="IPR000387">
    <property type="entry name" value="Tyr_Pase_dom"/>
</dbReference>
<feature type="domain" description="DEK-C" evidence="12">
    <location>
        <begin position="218"/>
        <end position="273"/>
    </location>
</feature>
<dbReference type="InterPro" id="IPR020422">
    <property type="entry name" value="TYR_PHOSPHATASE_DUAL_dom"/>
</dbReference>
<dbReference type="PROSITE" id="PS50056">
    <property type="entry name" value="TYR_PHOSPHATASE_2"/>
    <property type="match status" value="1"/>
</dbReference>
<dbReference type="Pfam" id="PF23040">
    <property type="entry name" value="PH_SSH1-like_1st"/>
    <property type="match status" value="1"/>
</dbReference>
<evidence type="ECO:0000256" key="2">
    <source>
        <dbReference type="ARBA" id="ARBA00009580"/>
    </source>
</evidence>
<dbReference type="InterPro" id="IPR043587">
    <property type="entry name" value="Phosphatase_SSH-like"/>
</dbReference>
<feature type="domain" description="Tyrosine specific protein phosphatases" evidence="11">
    <location>
        <begin position="342"/>
        <end position="396"/>
    </location>
</feature>
<evidence type="ECO:0000313" key="14">
    <source>
        <dbReference type="Proteomes" id="UP001163046"/>
    </source>
</evidence>
<protein>
    <recommendedName>
        <fullName evidence="3">protein-serine/threonine phosphatase</fullName>
        <ecNumber evidence="3">3.1.3.16</ecNumber>
    </recommendedName>
</protein>
<keyword evidence="4" id="KW-0963">Cytoplasm</keyword>
<dbReference type="PANTHER" id="PTHR45864">
    <property type="entry name" value="SLINGSHOT PROTEIN PHOSPHATASE HOMOLOG"/>
    <property type="match status" value="1"/>
</dbReference>
<feature type="region of interest" description="Disordered" evidence="9">
    <location>
        <begin position="485"/>
        <end position="627"/>
    </location>
</feature>
<dbReference type="Pfam" id="PF08766">
    <property type="entry name" value="DEK_C"/>
    <property type="match status" value="1"/>
</dbReference>
<dbReference type="GO" id="GO:0030837">
    <property type="term" value="P:negative regulation of actin filament polymerization"/>
    <property type="evidence" value="ECO:0007669"/>
    <property type="project" value="InterPro"/>
</dbReference>
<dbReference type="Proteomes" id="UP001163046">
    <property type="component" value="Unassembled WGS sequence"/>
</dbReference>
<dbReference type="InterPro" id="IPR000340">
    <property type="entry name" value="Dual-sp_phosphatase_cat-dom"/>
</dbReference>
<dbReference type="PROSITE" id="PS00383">
    <property type="entry name" value="TYR_PHOSPHATASE_1"/>
    <property type="match status" value="1"/>
</dbReference>
<keyword evidence="5" id="KW-0378">Hydrolase</keyword>
<dbReference type="GO" id="GO:0004722">
    <property type="term" value="F:protein serine/threonine phosphatase activity"/>
    <property type="evidence" value="ECO:0007669"/>
    <property type="project" value="UniProtKB-EC"/>
</dbReference>
<evidence type="ECO:0000256" key="6">
    <source>
        <dbReference type="ARBA" id="ARBA00022912"/>
    </source>
</evidence>
<dbReference type="Pfam" id="PF00782">
    <property type="entry name" value="DSPc"/>
    <property type="match status" value="1"/>
</dbReference>
<evidence type="ECO:0000256" key="3">
    <source>
        <dbReference type="ARBA" id="ARBA00013081"/>
    </source>
</evidence>
<dbReference type="InterPro" id="IPR016130">
    <property type="entry name" value="Tyr_Pase_AS"/>
</dbReference>
<dbReference type="InterPro" id="IPR014876">
    <property type="entry name" value="DEK_C"/>
</dbReference>
<evidence type="ECO:0000259" key="12">
    <source>
        <dbReference type="PROSITE" id="PS51998"/>
    </source>
</evidence>
<reference evidence="13" key="1">
    <citation type="submission" date="2023-01" db="EMBL/GenBank/DDBJ databases">
        <title>Genome assembly of the deep-sea coral Lophelia pertusa.</title>
        <authorList>
            <person name="Herrera S."/>
            <person name="Cordes E."/>
        </authorList>
    </citation>
    <scope>NUCLEOTIDE SEQUENCE</scope>
    <source>
        <strain evidence="13">USNM1676648</strain>
        <tissue evidence="13">Polyp</tissue>
    </source>
</reference>
<dbReference type="EC" id="3.1.3.16" evidence="3"/>
<dbReference type="GO" id="GO:0003779">
    <property type="term" value="F:actin binding"/>
    <property type="evidence" value="ECO:0007669"/>
    <property type="project" value="InterPro"/>
</dbReference>
<feature type="compositionally biased region" description="Polar residues" evidence="9">
    <location>
        <begin position="502"/>
        <end position="512"/>
    </location>
</feature>
<comment type="caution">
    <text evidence="13">The sequence shown here is derived from an EMBL/GenBank/DDBJ whole genome shotgun (WGS) entry which is preliminary data.</text>
</comment>
<dbReference type="OrthoDB" id="5967823at2759"/>
<dbReference type="InterPro" id="IPR043588">
    <property type="entry name" value="SSH-N"/>
</dbReference>
<feature type="domain" description="Tyrosine-protein phosphatase" evidence="10">
    <location>
        <begin position="277"/>
        <end position="418"/>
    </location>
</feature>
<dbReference type="GO" id="GO:0005856">
    <property type="term" value="C:cytoskeleton"/>
    <property type="evidence" value="ECO:0007669"/>
    <property type="project" value="UniProtKB-SubCell"/>
</dbReference>
<evidence type="ECO:0000259" key="10">
    <source>
        <dbReference type="PROSITE" id="PS50054"/>
    </source>
</evidence>
<proteinExistence type="inferred from homology"/>
<dbReference type="SMART" id="SM00195">
    <property type="entry name" value="DSPc"/>
    <property type="match status" value="1"/>
</dbReference>
<feature type="compositionally biased region" description="Polar residues" evidence="9">
    <location>
        <begin position="522"/>
        <end position="535"/>
    </location>
</feature>
<evidence type="ECO:0000256" key="7">
    <source>
        <dbReference type="ARBA" id="ARBA00023212"/>
    </source>
</evidence>
<evidence type="ECO:0000256" key="9">
    <source>
        <dbReference type="SAM" id="MobiDB-lite"/>
    </source>
</evidence>
<keyword evidence="14" id="KW-1185">Reference proteome</keyword>
<sequence>MQYLTLLSKTFNDLLFWSSFEGFFASKGAAYALPDGDFARRATKHGGEMQLHLQAMVNLLRDEDVLRLVVKLECQYPNRIRYLTIVSAFGPDEEEQSIIMGIDWTDKATIGLVVPLYRDTSIKLDGDGGFKMTSADRTNIFKAISVQTMWTALQWIHKCGDNARRHNYYYPNGSSHAWVDYYYRKISSDRVCINEWEQMDDLFAKRPESPIGTSTEKELIMKLIRHKLREVMTRVDLEDVTCRQVRNMVEEDTQMELKEYRSFIDQEMITIMGQMDSASKIFDHVYLGSEWNASNLEELKENGVGFILNITREIDNFFPGTFCYHNIRVYDLDETELLHHWEHTYKFIQRAKNAGSKCLVHCRMGISRSASTVIAYGMKEYGWSLGDTMKYVKSRRSVVQPNAGFWKQLITYEGILNSSKQRFNKLFRHGSFSAETEEELKSAGAVKKQRKDSPSTAGMTVEQFEMALQLEGVDTVDNLPTVAESDLKDEQSVDESNEESGVVQTTSETTDNVCLIEGASLESGNAGSVPVTSSPIAPDSEMTVEPSKDALEETNSVQSSSRVSEIAGIENTSLHRVSSVPELPSGDPKRQESDDESSGNFRRSYSLRERGPRKLQQLPTKIKSASDENLKEFERKKKEILCLEDQPEVKDSQDAMNVEKESTVEGTAVCRQNYTVCSKVVL</sequence>
<dbReference type="PROSITE" id="PS51998">
    <property type="entry name" value="DEK_C"/>
    <property type="match status" value="1"/>
</dbReference>
<evidence type="ECO:0000256" key="5">
    <source>
        <dbReference type="ARBA" id="ARBA00022801"/>
    </source>
</evidence>
<comment type="similarity">
    <text evidence="2">Belongs to the protein-tyrosine phosphatase family.</text>
</comment>
<accession>A0A9X0CS88</accession>
<dbReference type="InterPro" id="IPR029021">
    <property type="entry name" value="Prot-tyrosine_phosphatase-like"/>
</dbReference>
<dbReference type="SUPFAM" id="SSF52799">
    <property type="entry name" value="(Phosphotyrosine protein) phosphatases II"/>
    <property type="match status" value="1"/>
</dbReference>
<dbReference type="EMBL" id="MU826829">
    <property type="protein sequence ID" value="KAJ7374142.1"/>
    <property type="molecule type" value="Genomic_DNA"/>
</dbReference>
<dbReference type="FunFam" id="3.90.190.10:FF:000004">
    <property type="entry name" value="Protein phosphatase Slingshot homolog 2"/>
    <property type="match status" value="1"/>
</dbReference>
<evidence type="ECO:0000259" key="11">
    <source>
        <dbReference type="PROSITE" id="PS50056"/>
    </source>
</evidence>